<evidence type="ECO:0000313" key="2">
    <source>
        <dbReference type="Proteomes" id="UP001058273"/>
    </source>
</evidence>
<organism evidence="1 2">
    <name type="scientific">Vagococcus luciliae</name>
    <dbReference type="NCBI Taxonomy" id="2920380"/>
    <lineage>
        <taxon>Bacteria</taxon>
        <taxon>Bacillati</taxon>
        <taxon>Bacillota</taxon>
        <taxon>Bacilli</taxon>
        <taxon>Lactobacillales</taxon>
        <taxon>Enterococcaceae</taxon>
        <taxon>Vagococcus</taxon>
    </lineage>
</organism>
<proteinExistence type="predicted"/>
<protein>
    <submittedName>
        <fullName evidence="1">Uncharacterized protein</fullName>
    </submittedName>
</protein>
<dbReference type="Proteomes" id="UP001058273">
    <property type="component" value="Plasmid p11"/>
</dbReference>
<gene>
    <name evidence="1" type="ORF">G314FT_20910</name>
</gene>
<accession>A0ABY5P2C7</accession>
<keyword evidence="2" id="KW-1185">Reference proteome</keyword>
<reference evidence="1" key="1">
    <citation type="submission" date="2022-08" db="EMBL/GenBank/DDBJ databases">
        <title>Genome sequence of Vagococcus luciliae DSM 112651.</title>
        <authorList>
            <person name="Juan G."/>
            <person name="Anja P."/>
            <person name="Rolf D."/>
            <person name="Kampfer P."/>
            <person name="Vilcinskas A."/>
        </authorList>
    </citation>
    <scope>NUCLEOTIDE SEQUENCE</scope>
    <source>
        <strain evidence="1">G314FT</strain>
        <plasmid evidence="1">p11</plasmid>
    </source>
</reference>
<name>A0ABY5P2C7_9ENTE</name>
<reference evidence="1" key="2">
    <citation type="submission" date="2022-08" db="EMBL/GenBank/DDBJ databases">
        <authorList>
            <person name="Poehlein A."/>
            <person name="Guzman J."/>
            <person name="Daniel R."/>
            <person name="Vilcinskas A."/>
        </authorList>
    </citation>
    <scope>NUCLEOTIDE SEQUENCE</scope>
    <source>
        <strain evidence="1">G314FT</strain>
        <plasmid evidence="1">p11</plasmid>
    </source>
</reference>
<sequence>MTKGLKIETLAQTNYKKCDLCDKVKDIFFKLFVYDAQSASMIVGTLDLCKFCGENAGDLLSLKTDPKNITTDFTFNN</sequence>
<evidence type="ECO:0000313" key="1">
    <source>
        <dbReference type="EMBL" id="UUV99922.1"/>
    </source>
</evidence>
<dbReference type="EMBL" id="CP102452">
    <property type="protein sequence ID" value="UUV99922.1"/>
    <property type="molecule type" value="Genomic_DNA"/>
</dbReference>
<geneLocation type="plasmid" evidence="1 2">
    <name>p11</name>
</geneLocation>
<keyword evidence="1" id="KW-0614">Plasmid</keyword>
<dbReference type="RefSeq" id="WP_257702601.1">
    <property type="nucleotide sequence ID" value="NZ_CP102452.1"/>
</dbReference>